<feature type="compositionally biased region" description="Polar residues" evidence="2">
    <location>
        <begin position="164"/>
        <end position="177"/>
    </location>
</feature>
<feature type="compositionally biased region" description="Acidic residues" evidence="2">
    <location>
        <begin position="323"/>
        <end position="334"/>
    </location>
</feature>
<sequence>MSYSEETLRTKFDALEESQESIVNTSQWLLFHHRYHDRTVNAWNEYISQCDEKKKLPLLYIANEVIQQSRMKRRMDFVDSFAAILPETIKKCHEQVNDKVKEKMIKMVKVWRDRKIFSKDVEIMGILCPGSTPSVRPSAGSSSSSAAATISSSSASNGKSNGSDRANSPAPQINNNNSPSPTKQVPSSSSSSSSSSIVSGSSSSNSDDIKVTSSIQKHKQTFEQLLLQTEGKLSKDHIPQLESLSSNLEDEINELNQLLNKVRKELHEIKGTTPTPKPVSNPLALLQSLQQPATAQTIADPLALLQSISSSIPQAEASGSVYPDDEDDDEDGYEPESNKETLPQTAPAQFNNAAELLRRIGELSKFSQLNPAATPSPPPLQEEDSMPTYDEGSDSEDEEMLPESTVKELSPIPNPIISKQDLEDVKGADTKDSDGERPKKRLRFAL</sequence>
<keyword evidence="5" id="KW-1185">Reference proteome</keyword>
<dbReference type="SMART" id="SM00582">
    <property type="entry name" value="RPR"/>
    <property type="match status" value="1"/>
</dbReference>
<feature type="compositionally biased region" description="Low complexity" evidence="2">
    <location>
        <begin position="178"/>
        <end position="212"/>
    </location>
</feature>
<dbReference type="PANTHER" id="PTHR12460:SF0">
    <property type="entry name" value="CID DOMAIN-CONTAINING PROTEIN-RELATED"/>
    <property type="match status" value="1"/>
</dbReference>
<dbReference type="AlphaFoldDB" id="A0A9P8QAH7"/>
<protein>
    <recommendedName>
        <fullName evidence="3">CID domain-containing protein</fullName>
    </recommendedName>
</protein>
<feature type="compositionally biased region" description="Low complexity" evidence="2">
    <location>
        <begin position="138"/>
        <end position="163"/>
    </location>
</feature>
<keyword evidence="1" id="KW-0175">Coiled coil</keyword>
<dbReference type="OrthoDB" id="10069473at2759"/>
<dbReference type="SUPFAM" id="SSF48464">
    <property type="entry name" value="ENTH/VHS domain"/>
    <property type="match status" value="1"/>
</dbReference>
<dbReference type="InterPro" id="IPR006569">
    <property type="entry name" value="CID_dom"/>
</dbReference>
<reference evidence="4" key="1">
    <citation type="journal article" date="2021" name="Open Biol.">
        <title>Shared evolutionary footprints suggest mitochondrial oxidative damage underlies multiple complex I losses in fungi.</title>
        <authorList>
            <person name="Schikora-Tamarit M.A."/>
            <person name="Marcet-Houben M."/>
            <person name="Nosek J."/>
            <person name="Gabaldon T."/>
        </authorList>
    </citation>
    <scope>NUCLEOTIDE SEQUENCE</scope>
    <source>
        <strain evidence="4">CBS2887</strain>
    </source>
</reference>
<proteinExistence type="predicted"/>
<comment type="caution">
    <text evidence="4">The sequence shown here is derived from an EMBL/GenBank/DDBJ whole genome shotgun (WGS) entry which is preliminary data.</text>
</comment>
<feature type="compositionally biased region" description="Basic and acidic residues" evidence="2">
    <location>
        <begin position="420"/>
        <end position="437"/>
    </location>
</feature>
<evidence type="ECO:0000256" key="1">
    <source>
        <dbReference type="SAM" id="Coils"/>
    </source>
</evidence>
<dbReference type="EMBL" id="JAEUBG010001689">
    <property type="protein sequence ID" value="KAH3685992.1"/>
    <property type="molecule type" value="Genomic_DNA"/>
</dbReference>
<gene>
    <name evidence="4" type="ORF">WICPIJ_002991</name>
</gene>
<name>A0A9P8QAH7_WICPI</name>
<dbReference type="InterPro" id="IPR008942">
    <property type="entry name" value="ENTH_VHS"/>
</dbReference>
<evidence type="ECO:0000313" key="4">
    <source>
        <dbReference type="EMBL" id="KAH3685992.1"/>
    </source>
</evidence>
<feature type="domain" description="CID" evidence="3">
    <location>
        <begin position="1"/>
        <end position="133"/>
    </location>
</feature>
<feature type="coiled-coil region" evidence="1">
    <location>
        <begin position="238"/>
        <end position="272"/>
    </location>
</feature>
<feature type="region of interest" description="Disordered" evidence="2">
    <location>
        <begin position="132"/>
        <end position="212"/>
    </location>
</feature>
<dbReference type="Gene3D" id="1.25.40.90">
    <property type="match status" value="1"/>
</dbReference>
<feature type="region of interest" description="Disordered" evidence="2">
    <location>
        <begin position="314"/>
        <end position="446"/>
    </location>
</feature>
<evidence type="ECO:0000256" key="2">
    <source>
        <dbReference type="SAM" id="MobiDB-lite"/>
    </source>
</evidence>
<evidence type="ECO:0000259" key="3">
    <source>
        <dbReference type="PROSITE" id="PS51391"/>
    </source>
</evidence>
<reference evidence="4" key="2">
    <citation type="submission" date="2021-01" db="EMBL/GenBank/DDBJ databases">
        <authorList>
            <person name="Schikora-Tamarit M.A."/>
        </authorList>
    </citation>
    <scope>NUCLEOTIDE SEQUENCE</scope>
    <source>
        <strain evidence="4">CBS2887</strain>
    </source>
</reference>
<dbReference type="Pfam" id="PF04818">
    <property type="entry name" value="CID"/>
    <property type="match status" value="1"/>
</dbReference>
<evidence type="ECO:0000313" key="5">
    <source>
        <dbReference type="Proteomes" id="UP000774326"/>
    </source>
</evidence>
<dbReference type="GO" id="GO:0000993">
    <property type="term" value="F:RNA polymerase II complex binding"/>
    <property type="evidence" value="ECO:0007669"/>
    <property type="project" value="TreeGrafter"/>
</dbReference>
<dbReference type="GO" id="GO:0031124">
    <property type="term" value="P:mRNA 3'-end processing"/>
    <property type="evidence" value="ECO:0007669"/>
    <property type="project" value="TreeGrafter"/>
</dbReference>
<feature type="compositionally biased region" description="Polar residues" evidence="2">
    <location>
        <begin position="340"/>
        <end position="352"/>
    </location>
</feature>
<dbReference type="PROSITE" id="PS51391">
    <property type="entry name" value="CID"/>
    <property type="match status" value="1"/>
</dbReference>
<feature type="compositionally biased region" description="Acidic residues" evidence="2">
    <location>
        <begin position="381"/>
        <end position="401"/>
    </location>
</feature>
<dbReference type="PANTHER" id="PTHR12460">
    <property type="entry name" value="CYCLIN-DEPENDENT KINASE INHIBITOR-RELATED PROTEIN"/>
    <property type="match status" value="1"/>
</dbReference>
<accession>A0A9P8QAH7</accession>
<dbReference type="Proteomes" id="UP000774326">
    <property type="component" value="Unassembled WGS sequence"/>
</dbReference>
<organism evidence="4 5">
    <name type="scientific">Wickerhamomyces pijperi</name>
    <name type="common">Yeast</name>
    <name type="synonym">Pichia pijperi</name>
    <dbReference type="NCBI Taxonomy" id="599730"/>
    <lineage>
        <taxon>Eukaryota</taxon>
        <taxon>Fungi</taxon>
        <taxon>Dikarya</taxon>
        <taxon>Ascomycota</taxon>
        <taxon>Saccharomycotina</taxon>
        <taxon>Saccharomycetes</taxon>
        <taxon>Phaffomycetales</taxon>
        <taxon>Wickerhamomycetaceae</taxon>
        <taxon>Wickerhamomyces</taxon>
    </lineage>
</organism>